<name>E6QP00_9ZZZZ</name>
<dbReference type="GO" id="GO:0008483">
    <property type="term" value="F:transaminase activity"/>
    <property type="evidence" value="ECO:0007669"/>
    <property type="project" value="UniProtKB-KW"/>
</dbReference>
<proteinExistence type="inferred from homology"/>
<dbReference type="Gene3D" id="4.10.1250.10">
    <property type="entry name" value="Aminomethyltransferase fragment"/>
    <property type="match status" value="1"/>
</dbReference>
<keyword evidence="9" id="KW-0489">Methyltransferase</keyword>
<dbReference type="FunFam" id="3.30.70.1400:FF:000001">
    <property type="entry name" value="Aminomethyltransferase"/>
    <property type="match status" value="1"/>
</dbReference>
<evidence type="ECO:0000256" key="6">
    <source>
        <dbReference type="ARBA" id="ARBA00047665"/>
    </source>
</evidence>
<dbReference type="NCBIfam" id="NF001567">
    <property type="entry name" value="PRK00389.1"/>
    <property type="match status" value="1"/>
</dbReference>
<dbReference type="InterPro" id="IPR006223">
    <property type="entry name" value="GcvT"/>
</dbReference>
<reference evidence="9" key="1">
    <citation type="submission" date="2009-10" db="EMBL/GenBank/DDBJ databases">
        <title>Diversity of trophic interactions inside an arsenic-rich microbial ecosystem.</title>
        <authorList>
            <person name="Bertin P.N."/>
            <person name="Heinrich-Salmeron A."/>
            <person name="Pelletier E."/>
            <person name="Goulhen-Chollet F."/>
            <person name="Arsene-Ploetze F."/>
            <person name="Gallien S."/>
            <person name="Calteau A."/>
            <person name="Vallenet D."/>
            <person name="Casiot C."/>
            <person name="Chane-Woon-Ming B."/>
            <person name="Giloteaux L."/>
            <person name="Barakat M."/>
            <person name="Bonnefoy V."/>
            <person name="Bruneel O."/>
            <person name="Chandler M."/>
            <person name="Cleiss J."/>
            <person name="Duran R."/>
            <person name="Elbaz-Poulichet F."/>
            <person name="Fonknechten N."/>
            <person name="Lauga B."/>
            <person name="Mornico D."/>
            <person name="Ortet P."/>
            <person name="Schaeffer C."/>
            <person name="Siguier P."/>
            <person name="Alexander Thil Smith A."/>
            <person name="Van Dorsselaer A."/>
            <person name="Weissenbach J."/>
            <person name="Medigue C."/>
            <person name="Le Paslier D."/>
        </authorList>
    </citation>
    <scope>NUCLEOTIDE SEQUENCE</scope>
</reference>
<dbReference type="SUPFAM" id="SSF103025">
    <property type="entry name" value="Folate-binding domain"/>
    <property type="match status" value="1"/>
</dbReference>
<dbReference type="HAMAP" id="MF_00259">
    <property type="entry name" value="GcvT"/>
    <property type="match status" value="1"/>
</dbReference>
<evidence type="ECO:0000256" key="5">
    <source>
        <dbReference type="ARBA" id="ARBA00031395"/>
    </source>
</evidence>
<keyword evidence="4 9" id="KW-0808">Transferase</keyword>
<dbReference type="GO" id="GO:0005960">
    <property type="term" value="C:glycine cleavage complex"/>
    <property type="evidence" value="ECO:0007669"/>
    <property type="project" value="InterPro"/>
</dbReference>
<dbReference type="Gene3D" id="3.30.1360.120">
    <property type="entry name" value="Probable tRNA modification gtpase trme, domain 1"/>
    <property type="match status" value="1"/>
</dbReference>
<dbReference type="EMBL" id="CABQ01000298">
    <property type="protein sequence ID" value="CBI08971.1"/>
    <property type="molecule type" value="Genomic_DNA"/>
</dbReference>
<dbReference type="GO" id="GO:0008168">
    <property type="term" value="F:methyltransferase activity"/>
    <property type="evidence" value="ECO:0007669"/>
    <property type="project" value="UniProtKB-KW"/>
</dbReference>
<gene>
    <name evidence="9" type="primary">gcvT</name>
    <name evidence="9" type="ORF">CARN6_2505</name>
</gene>
<protein>
    <recommendedName>
        <fullName evidence="2">aminomethyltransferase</fullName>
        <ecNumber evidence="2">2.1.2.10</ecNumber>
    </recommendedName>
    <alternativeName>
        <fullName evidence="5">Glycine cleavage system T protein</fullName>
    </alternativeName>
</protein>
<keyword evidence="3" id="KW-0032">Aminotransferase</keyword>
<accession>E6QP00</accession>
<dbReference type="GO" id="GO:0006546">
    <property type="term" value="P:glycine catabolic process"/>
    <property type="evidence" value="ECO:0007669"/>
    <property type="project" value="InterPro"/>
</dbReference>
<dbReference type="PANTHER" id="PTHR43757:SF2">
    <property type="entry name" value="AMINOMETHYLTRANSFERASE, MITOCHONDRIAL"/>
    <property type="match status" value="1"/>
</dbReference>
<feature type="domain" description="GCVT N-terminal" evidence="7">
    <location>
        <begin position="30"/>
        <end position="288"/>
    </location>
</feature>
<dbReference type="InterPro" id="IPR013977">
    <property type="entry name" value="GcvT_C"/>
</dbReference>
<dbReference type="Pfam" id="PF01571">
    <property type="entry name" value="GCV_T"/>
    <property type="match status" value="1"/>
</dbReference>
<dbReference type="GO" id="GO:0032259">
    <property type="term" value="P:methylation"/>
    <property type="evidence" value="ECO:0007669"/>
    <property type="project" value="UniProtKB-KW"/>
</dbReference>
<dbReference type="InterPro" id="IPR028896">
    <property type="entry name" value="GcvT/YgfZ/DmdA"/>
</dbReference>
<comment type="caution">
    <text evidence="9">The sequence shown here is derived from an EMBL/GenBank/DDBJ whole genome shotgun (WGS) entry which is preliminary data.</text>
</comment>
<dbReference type="Gene3D" id="3.30.70.1400">
    <property type="entry name" value="Aminomethyltransferase beta-barrel domains"/>
    <property type="match status" value="1"/>
</dbReference>
<comment type="catalytic activity">
    <reaction evidence="6">
        <text>N(6)-[(R)-S(8)-aminomethyldihydrolipoyl]-L-lysyl-[protein] + (6S)-5,6,7,8-tetrahydrofolate = N(6)-[(R)-dihydrolipoyl]-L-lysyl-[protein] + (6R)-5,10-methylene-5,6,7,8-tetrahydrofolate + NH4(+)</text>
        <dbReference type="Rhea" id="RHEA:16945"/>
        <dbReference type="Rhea" id="RHEA-COMP:10475"/>
        <dbReference type="Rhea" id="RHEA-COMP:10492"/>
        <dbReference type="ChEBI" id="CHEBI:15636"/>
        <dbReference type="ChEBI" id="CHEBI:28938"/>
        <dbReference type="ChEBI" id="CHEBI:57453"/>
        <dbReference type="ChEBI" id="CHEBI:83100"/>
        <dbReference type="ChEBI" id="CHEBI:83143"/>
        <dbReference type="EC" id="2.1.2.10"/>
    </reaction>
</comment>
<evidence type="ECO:0000259" key="7">
    <source>
        <dbReference type="Pfam" id="PF01571"/>
    </source>
</evidence>
<dbReference type="EC" id="2.1.2.10" evidence="2"/>
<evidence type="ECO:0000259" key="8">
    <source>
        <dbReference type="Pfam" id="PF08669"/>
    </source>
</evidence>
<dbReference type="PIRSF" id="PIRSF006487">
    <property type="entry name" value="GcvT"/>
    <property type="match status" value="1"/>
</dbReference>
<dbReference type="InterPro" id="IPR022903">
    <property type="entry name" value="GcvT_bac"/>
</dbReference>
<dbReference type="InterPro" id="IPR027266">
    <property type="entry name" value="TrmE/GcvT-like"/>
</dbReference>
<dbReference type="PANTHER" id="PTHR43757">
    <property type="entry name" value="AMINOMETHYLTRANSFERASE"/>
    <property type="match status" value="1"/>
</dbReference>
<sequence>MRPQSQPASEENTMSADAVATPLKQTALNATHRALKAKMVDFGGWDMPVEYSGLIAEHLAVRTGVGLFDVSHMGEIQFRGPNSLDAVQRITMNDASRLEIGQAHYSALLTPEGTFVDDILVHKLGDNDYLLVVNAGTKDKDYAWIRSQVGTMRGIHISDYSSYYSQLAIQGPRALDTLQKLTKTDLATIKNYRFTHGQVAGVYNTLIARTGYSGEDGFEVYIPSDVATTEKVWNALLDAGAEFGILPCGLGARNTLRLEAGMPLYGHEISDTTTPLEAGLERWLKLDKPSDFIGRAALQALKDAGGPANKLVGLEMVERGIARDGYPVLNLAGDQIGTITSGSPAPFLKTNIAYAYVPKAVAESKEDVFVQVRANRVRARQVPTPFYKRAKK</sequence>
<dbReference type="SUPFAM" id="SSF101790">
    <property type="entry name" value="Aminomethyltransferase beta-barrel domain"/>
    <property type="match status" value="1"/>
</dbReference>
<dbReference type="FunFam" id="4.10.1250.10:FF:000001">
    <property type="entry name" value="Aminomethyltransferase"/>
    <property type="match status" value="1"/>
</dbReference>
<comment type="similarity">
    <text evidence="1">Belongs to the GcvT family.</text>
</comment>
<evidence type="ECO:0000256" key="2">
    <source>
        <dbReference type="ARBA" id="ARBA00012616"/>
    </source>
</evidence>
<dbReference type="GO" id="GO:0004047">
    <property type="term" value="F:aminomethyltransferase activity"/>
    <property type="evidence" value="ECO:0007669"/>
    <property type="project" value="UniProtKB-EC"/>
</dbReference>
<dbReference type="InterPro" id="IPR029043">
    <property type="entry name" value="GcvT/YgfZ_C"/>
</dbReference>
<dbReference type="GO" id="GO:0005829">
    <property type="term" value="C:cytosol"/>
    <property type="evidence" value="ECO:0007669"/>
    <property type="project" value="TreeGrafter"/>
</dbReference>
<dbReference type="Gene3D" id="2.40.30.110">
    <property type="entry name" value="Aminomethyltransferase beta-barrel domains"/>
    <property type="match status" value="1"/>
</dbReference>
<organism evidence="9">
    <name type="scientific">mine drainage metagenome</name>
    <dbReference type="NCBI Taxonomy" id="410659"/>
    <lineage>
        <taxon>unclassified sequences</taxon>
        <taxon>metagenomes</taxon>
        <taxon>ecological metagenomes</taxon>
    </lineage>
</organism>
<evidence type="ECO:0000256" key="4">
    <source>
        <dbReference type="ARBA" id="ARBA00022679"/>
    </source>
</evidence>
<evidence type="ECO:0000313" key="9">
    <source>
        <dbReference type="EMBL" id="CBI08971.1"/>
    </source>
</evidence>
<dbReference type="NCBIfam" id="TIGR00528">
    <property type="entry name" value="gcvT"/>
    <property type="match status" value="1"/>
</dbReference>
<evidence type="ECO:0000256" key="3">
    <source>
        <dbReference type="ARBA" id="ARBA00022576"/>
    </source>
</evidence>
<dbReference type="AlphaFoldDB" id="E6QP00"/>
<feature type="domain" description="Aminomethyltransferase C-terminal" evidence="8">
    <location>
        <begin position="310"/>
        <end position="388"/>
    </location>
</feature>
<evidence type="ECO:0000256" key="1">
    <source>
        <dbReference type="ARBA" id="ARBA00008609"/>
    </source>
</evidence>
<dbReference type="Pfam" id="PF08669">
    <property type="entry name" value="GCV_T_C"/>
    <property type="match status" value="1"/>
</dbReference>
<dbReference type="InterPro" id="IPR006222">
    <property type="entry name" value="GCVT_N"/>
</dbReference>